<proteinExistence type="inferred from homology"/>
<dbReference type="AlphaFoldDB" id="E5Y684"/>
<dbReference type="GeneID" id="78087392"/>
<dbReference type="InterPro" id="IPR036465">
    <property type="entry name" value="vWFA_dom_sf"/>
</dbReference>
<evidence type="ECO:0000313" key="9">
    <source>
        <dbReference type="EMBL" id="EFV44503.1"/>
    </source>
</evidence>
<sequence>MSGKWRVFPFTALVGQEKIKRALLANAVLPSIGGVLLRGEKGTAKSTAVRGLASLLPQSQAVAGCPWHCDPLAPEEWLCPSCAGKKRKGALPSVAFAPQLADVPLSASEDRVAGSLDMEAAFREGVRVLQPGLLAAAHRGILYIDEVNLLSDHVADIILEACSEGVNRIRREGISAEHPSRFVLVGTMNPEEGELRPQLLDRFGLAVSVSAPGDVEERLEVLRLRERFDADPQGFLLQYAEREAALAVRIREAQRLVAQVRIPRLLLKRMAELAAEAHCAGHRGELALERTARAFAALAGRLDVREEDVLEAAELALAHRRRMTPPPPQEQKEPERNERSSSQEQEQSRRETDGDEQREHSHSQEQPFDTVPQFPPQANSSGAAGLGDVEQVFAIGDPFTIKPIRLRKDRVQRKGTGRRSRTATLQKAGRTVGSLPLVGSEMKYADIAWDATLRAVALRHRVGEGGWTRPVITLEDIRTRRREKKIGNLIVFSVDASGSMGAARRMEEAKGAVLSLLMDAYQKRDKVAFIAFRGQQAEVLLEPTGSVEQAYRRLEELPTGGRTPLASGLEESHRIIRNQLRKDPDTRPILLVLSDGRANAAPDGMKPMPAALEAARRIAADGRTHSLVIDVERQGLVQFAMAKTLSEGLEAEYMHLEELEADTLVRTLKDIL</sequence>
<dbReference type="InterPro" id="IPR003593">
    <property type="entry name" value="AAA+_ATPase"/>
</dbReference>
<keyword evidence="3" id="KW-0547">Nucleotide-binding</keyword>
<keyword evidence="10" id="KW-1185">Reference proteome</keyword>
<dbReference type="CDD" id="cd01451">
    <property type="entry name" value="vWA_Magnesium_chelatase"/>
    <property type="match status" value="1"/>
</dbReference>
<dbReference type="HOGENOM" id="CLU_016684_6_0_7"/>
<dbReference type="InterPro" id="IPR041702">
    <property type="entry name" value="BchD/ChlD_VWA"/>
</dbReference>
<gene>
    <name evidence="9" type="ORF">HMPREF0179_01697</name>
</gene>
<dbReference type="SUPFAM" id="SSF52540">
    <property type="entry name" value="P-loop containing nucleoside triphosphate hydrolases"/>
    <property type="match status" value="1"/>
</dbReference>
<dbReference type="InterPro" id="IPR052989">
    <property type="entry name" value="Mg-chelatase_DI-like"/>
</dbReference>
<dbReference type="Pfam" id="PF17863">
    <property type="entry name" value="AAA_lid_2"/>
    <property type="match status" value="1"/>
</dbReference>
<dbReference type="SUPFAM" id="SSF53300">
    <property type="entry name" value="vWA-like"/>
    <property type="match status" value="1"/>
</dbReference>
<dbReference type="PANTHER" id="PTHR35023">
    <property type="entry name" value="CHELATASE-RELATED"/>
    <property type="match status" value="1"/>
</dbReference>
<feature type="compositionally biased region" description="Basic and acidic residues" evidence="7">
    <location>
        <begin position="330"/>
        <end position="363"/>
    </location>
</feature>
<dbReference type="PROSITE" id="PS50234">
    <property type="entry name" value="VWFA"/>
    <property type="match status" value="1"/>
</dbReference>
<keyword evidence="4" id="KW-0067">ATP-binding</keyword>
<protein>
    <recommendedName>
        <fullName evidence="5">Mg-protoporphyrin IX chelatase</fullName>
    </recommendedName>
</protein>
<evidence type="ECO:0000256" key="1">
    <source>
        <dbReference type="ARBA" id="ARBA00004800"/>
    </source>
</evidence>
<organism evidence="9 10">
    <name type="scientific">Bilophila wadsworthia (strain 3_1_6)</name>
    <dbReference type="NCBI Taxonomy" id="563192"/>
    <lineage>
        <taxon>Bacteria</taxon>
        <taxon>Pseudomonadati</taxon>
        <taxon>Thermodesulfobacteriota</taxon>
        <taxon>Desulfovibrionia</taxon>
        <taxon>Desulfovibrionales</taxon>
        <taxon>Desulfovibrionaceae</taxon>
        <taxon>Bilophila</taxon>
    </lineage>
</organism>
<dbReference type="InterPro" id="IPR002035">
    <property type="entry name" value="VWF_A"/>
</dbReference>
<dbReference type="GO" id="GO:0005524">
    <property type="term" value="F:ATP binding"/>
    <property type="evidence" value="ECO:0007669"/>
    <property type="project" value="UniProtKB-KW"/>
</dbReference>
<dbReference type="Gene3D" id="3.40.50.410">
    <property type="entry name" value="von Willebrand factor, type A domain"/>
    <property type="match status" value="1"/>
</dbReference>
<dbReference type="eggNOG" id="COG1239">
    <property type="taxonomic scope" value="Bacteria"/>
</dbReference>
<dbReference type="STRING" id="563192.HMPREF0179_01697"/>
<dbReference type="InterPro" id="IPR027417">
    <property type="entry name" value="P-loop_NTPase"/>
</dbReference>
<feature type="region of interest" description="Disordered" evidence="7">
    <location>
        <begin position="317"/>
        <end position="384"/>
    </location>
</feature>
<dbReference type="eggNOG" id="COG1240">
    <property type="taxonomic scope" value="Bacteria"/>
</dbReference>
<comment type="similarity">
    <text evidence="2">Belongs to the Mg-chelatase subunits D/I family.</text>
</comment>
<dbReference type="Pfam" id="PF13519">
    <property type="entry name" value="VWA_2"/>
    <property type="match status" value="1"/>
</dbReference>
<dbReference type="EMBL" id="ADCP02000003">
    <property type="protein sequence ID" value="EFV44503.1"/>
    <property type="molecule type" value="Genomic_DNA"/>
</dbReference>
<comment type="pathway">
    <text evidence="1">Porphyrin-containing compound metabolism; bacteriochlorophyll biosynthesis.</text>
</comment>
<dbReference type="PANTHER" id="PTHR35023:SF1">
    <property type="entry name" value="MG-PROTOPORPHYRIN IX CHELATASE"/>
    <property type="match status" value="1"/>
</dbReference>
<dbReference type="InterPro" id="IPR000523">
    <property type="entry name" value="Mg_chelatse_chII-like_cat_dom"/>
</dbReference>
<feature type="domain" description="VWFA" evidence="8">
    <location>
        <begin position="489"/>
        <end position="672"/>
    </location>
</feature>
<dbReference type="CDD" id="cd00009">
    <property type="entry name" value="AAA"/>
    <property type="match status" value="1"/>
</dbReference>
<dbReference type="InterPro" id="IPR041628">
    <property type="entry name" value="ChlI/MoxR_AAA_lid"/>
</dbReference>
<dbReference type="SMART" id="SM00382">
    <property type="entry name" value="AAA"/>
    <property type="match status" value="1"/>
</dbReference>
<dbReference type="Gene3D" id="3.40.50.300">
    <property type="entry name" value="P-loop containing nucleotide triphosphate hydrolases"/>
    <property type="match status" value="1"/>
</dbReference>
<reference evidence="9 10" key="1">
    <citation type="submission" date="2010-10" db="EMBL/GenBank/DDBJ databases">
        <authorList>
            <consortium name="The Broad Institute Genome Sequencing Platform"/>
            <person name="Ward D."/>
            <person name="Earl A."/>
            <person name="Feldgarden M."/>
            <person name="Young S.K."/>
            <person name="Gargeya S."/>
            <person name="Zeng Q."/>
            <person name="Alvarado L."/>
            <person name="Berlin A."/>
            <person name="Bochicchio J."/>
            <person name="Chapman S.B."/>
            <person name="Chen Z."/>
            <person name="Freedman E."/>
            <person name="Gellesch M."/>
            <person name="Goldberg J."/>
            <person name="Griggs A."/>
            <person name="Gujja S."/>
            <person name="Heilman E."/>
            <person name="Heiman D."/>
            <person name="Howarth C."/>
            <person name="Mehta T."/>
            <person name="Neiman D."/>
            <person name="Pearson M."/>
            <person name="Roberts A."/>
            <person name="Saif S."/>
            <person name="Shea T."/>
            <person name="Shenoy N."/>
            <person name="Sisk P."/>
            <person name="Stolte C."/>
            <person name="Sykes S."/>
            <person name="White J."/>
            <person name="Yandava C."/>
            <person name="Allen-Vercoe E."/>
            <person name="Sibley C."/>
            <person name="Ambrose C.E."/>
            <person name="Strauss J."/>
            <person name="Daigneault M."/>
            <person name="Haas B."/>
            <person name="Nusbaum C."/>
            <person name="Birren B."/>
        </authorList>
    </citation>
    <scope>NUCLEOTIDE SEQUENCE [LARGE SCALE GENOMIC DNA]</scope>
    <source>
        <strain evidence="9 10">3_1_6</strain>
    </source>
</reference>
<evidence type="ECO:0000256" key="2">
    <source>
        <dbReference type="ARBA" id="ARBA00005799"/>
    </source>
</evidence>
<dbReference type="RefSeq" id="WP_005027167.1">
    <property type="nucleotide sequence ID" value="NZ_KE150240.1"/>
</dbReference>
<evidence type="ECO:0000256" key="6">
    <source>
        <dbReference type="ARBA" id="ARBA00053551"/>
    </source>
</evidence>
<dbReference type="Gene3D" id="1.10.8.80">
    <property type="entry name" value="Magnesium chelatase subunit I, C-Terminal domain"/>
    <property type="match status" value="1"/>
</dbReference>
<evidence type="ECO:0000256" key="5">
    <source>
        <dbReference type="ARBA" id="ARBA00030759"/>
    </source>
</evidence>
<dbReference type="OrthoDB" id="9775079at2"/>
<evidence type="ECO:0000259" key="8">
    <source>
        <dbReference type="PROSITE" id="PS50234"/>
    </source>
</evidence>
<dbReference type="Pfam" id="PF01078">
    <property type="entry name" value="Mg_chelatase"/>
    <property type="match status" value="1"/>
</dbReference>
<comment type="caution">
    <text evidence="9">The sequence shown here is derived from an EMBL/GenBank/DDBJ whole genome shotgun (WGS) entry which is preliminary data.</text>
</comment>
<evidence type="ECO:0000256" key="7">
    <source>
        <dbReference type="SAM" id="MobiDB-lite"/>
    </source>
</evidence>
<evidence type="ECO:0000256" key="4">
    <source>
        <dbReference type="ARBA" id="ARBA00022840"/>
    </source>
</evidence>
<accession>E5Y684</accession>
<dbReference type="SMART" id="SM00327">
    <property type="entry name" value="VWA"/>
    <property type="match status" value="1"/>
</dbReference>
<comment type="function">
    <text evidence="6">Involved in bacteriochlorophyll biosynthesis; introduces a magnesium ion into protoporphyrin IX to yield Mg-protoporphyrin IX.</text>
</comment>
<name>E5Y684_BILW3</name>
<evidence type="ECO:0000313" key="10">
    <source>
        <dbReference type="Proteomes" id="UP000006034"/>
    </source>
</evidence>
<reference evidence="9 10" key="2">
    <citation type="submission" date="2013-04" db="EMBL/GenBank/DDBJ databases">
        <title>The Genome Sequence of Bilophila wadsworthia 3_1_6.</title>
        <authorList>
            <consortium name="The Broad Institute Genomics Platform"/>
            <person name="Earl A."/>
            <person name="Ward D."/>
            <person name="Feldgarden M."/>
            <person name="Gevers D."/>
            <person name="Sibley C."/>
            <person name="Strauss J."/>
            <person name="Allen-Vercoe E."/>
            <person name="Walker B."/>
            <person name="Young S."/>
            <person name="Zeng Q."/>
            <person name="Gargeya S."/>
            <person name="Fitzgerald M."/>
            <person name="Haas B."/>
            <person name="Abouelleil A."/>
            <person name="Allen A.W."/>
            <person name="Alvarado L."/>
            <person name="Arachchi H.M."/>
            <person name="Berlin A.M."/>
            <person name="Chapman S.B."/>
            <person name="Gainer-Dewar J."/>
            <person name="Goldberg J."/>
            <person name="Griggs A."/>
            <person name="Gujja S."/>
            <person name="Hansen M."/>
            <person name="Howarth C."/>
            <person name="Imamovic A."/>
            <person name="Ireland A."/>
            <person name="Larimer J."/>
            <person name="McCowan C."/>
            <person name="Murphy C."/>
            <person name="Pearson M."/>
            <person name="Poon T.W."/>
            <person name="Priest M."/>
            <person name="Roberts A."/>
            <person name="Saif S."/>
            <person name="Shea T."/>
            <person name="Sisk P."/>
            <person name="Sykes S."/>
            <person name="Wortman J."/>
            <person name="Nusbaum C."/>
            <person name="Birren B."/>
        </authorList>
    </citation>
    <scope>NUCLEOTIDE SEQUENCE [LARGE SCALE GENOMIC DNA]</scope>
    <source>
        <strain evidence="9 10">3_1_6</strain>
    </source>
</reference>
<evidence type="ECO:0000256" key="3">
    <source>
        <dbReference type="ARBA" id="ARBA00022741"/>
    </source>
</evidence>
<dbReference type="Proteomes" id="UP000006034">
    <property type="component" value="Unassembled WGS sequence"/>
</dbReference>